<keyword evidence="9" id="KW-0998">Cell outer membrane</keyword>
<comment type="subcellular location">
    <subcellularLocation>
        <location evidence="1">Cell outer membrane</location>
        <topology evidence="1">Multi-pass membrane protein</topology>
    </subcellularLocation>
</comment>
<dbReference type="AlphaFoldDB" id="A0A380CP41"/>
<keyword evidence="8 13" id="KW-0675">Receptor</keyword>
<evidence type="ECO:0000256" key="2">
    <source>
        <dbReference type="ARBA" id="ARBA00022448"/>
    </source>
</evidence>
<dbReference type="InterPro" id="IPR012910">
    <property type="entry name" value="Plug_dom"/>
</dbReference>
<dbReference type="InterPro" id="IPR036942">
    <property type="entry name" value="Beta-barrel_TonB_sf"/>
</dbReference>
<evidence type="ECO:0000256" key="3">
    <source>
        <dbReference type="ARBA" id="ARBA00022452"/>
    </source>
</evidence>
<accession>A0A380CP41</accession>
<evidence type="ECO:0000256" key="8">
    <source>
        <dbReference type="ARBA" id="ARBA00023170"/>
    </source>
</evidence>
<reference evidence="13 14" key="1">
    <citation type="submission" date="2018-06" db="EMBL/GenBank/DDBJ databases">
        <authorList>
            <consortium name="Pathogen Informatics"/>
            <person name="Doyle S."/>
        </authorList>
    </citation>
    <scope>NUCLEOTIDE SEQUENCE [LARGE SCALE GENOMIC DNA]</scope>
    <source>
        <strain evidence="13 14">NCTC11388</strain>
    </source>
</reference>
<evidence type="ECO:0000259" key="12">
    <source>
        <dbReference type="Pfam" id="PF07715"/>
    </source>
</evidence>
<evidence type="ECO:0000256" key="9">
    <source>
        <dbReference type="ARBA" id="ARBA00023237"/>
    </source>
</evidence>
<comment type="similarity">
    <text evidence="10">Belongs to the TonB-dependent receptor family.</text>
</comment>
<evidence type="ECO:0000313" key="14">
    <source>
        <dbReference type="Proteomes" id="UP000254893"/>
    </source>
</evidence>
<proteinExistence type="inferred from homology"/>
<dbReference type="GO" id="GO:0009279">
    <property type="term" value="C:cell outer membrane"/>
    <property type="evidence" value="ECO:0007669"/>
    <property type="project" value="UniProtKB-SubCell"/>
</dbReference>
<feature type="domain" description="TonB-dependent receptor plug" evidence="12">
    <location>
        <begin position="128"/>
        <end position="279"/>
    </location>
</feature>
<dbReference type="Gene3D" id="2.40.170.20">
    <property type="entry name" value="TonB-dependent receptor, beta-barrel domain"/>
    <property type="match status" value="1"/>
</dbReference>
<evidence type="ECO:0000256" key="1">
    <source>
        <dbReference type="ARBA" id="ARBA00004571"/>
    </source>
</evidence>
<gene>
    <name evidence="13" type="ORF">NCTC11388_03726</name>
</gene>
<keyword evidence="2" id="KW-0813">Transport</keyword>
<dbReference type="PANTHER" id="PTHR30069:SF29">
    <property type="entry name" value="HEMOGLOBIN AND HEMOGLOBIN-HAPTOGLOBIN-BINDING PROTEIN 1-RELATED"/>
    <property type="match status" value="1"/>
</dbReference>
<evidence type="ECO:0000256" key="4">
    <source>
        <dbReference type="ARBA" id="ARBA00022692"/>
    </source>
</evidence>
<evidence type="ECO:0000256" key="6">
    <source>
        <dbReference type="ARBA" id="ARBA00023077"/>
    </source>
</evidence>
<dbReference type="SUPFAM" id="SSF49464">
    <property type="entry name" value="Carboxypeptidase regulatory domain-like"/>
    <property type="match status" value="1"/>
</dbReference>
<dbReference type="GO" id="GO:0044718">
    <property type="term" value="P:siderophore transmembrane transport"/>
    <property type="evidence" value="ECO:0007669"/>
    <property type="project" value="TreeGrafter"/>
</dbReference>
<dbReference type="InterPro" id="IPR008969">
    <property type="entry name" value="CarboxyPept-like_regulatory"/>
</dbReference>
<sequence length="928" mass="104421">MFRFLPIYLFFVLEVISIIGTPNKLYAQQKTIKGTLTDEQSKPLAFANIQILEIGLDTRSDEKGSYSIQLNGVIPSSYTIRFSFLGKKTIEREYNFNNMSTIPPVTLYNNSLALEEVSVQATKGSQSNSSLLIDRDMIERYPSLSLNDLLNLLPNRKVSAPSVQEMQNITLRGAFEETSGRFRNVHGMSNAFGVAIIMDDIAMSNNANMQSRNPGIFGLSGSNLAVSQSEYNLTGNRAATASSYSGESSFGGIDLRQIPTENIERIEVISGVAPVRYGDISDGAIIIERQAGKTPAFVRLQSRNNATSYGFSKGFSLSPALGDLNVDMGYVNSFADNRDKIKQYRRINGTVIWTTRFGNKKQWKHTLQGTYNKVLDGVAKDEDDTQSTIVKYGNWNFNASSRTSYQINSSFFKRFGLNLGVSTAHQQSYKEYYYNDAFVLYTDALQTGIVEGNYDKGQYTAVDHVDGRPLNLTGRLETNAVWRIGNLTHNINFGVNADYSINNGKGRLADPSRPNKGLSLNTERYYDFSLLTPVKNLGLYLEDQFKASVFGNPLAVSAGVRWDTQNGHQSFSPRTNISYRPSKELQLGLAYGLSFKAPSLAHLYPGPVFTEYLLLNAYNGKQAESTSRIYVHRYDPPSEQLKAQYSQTLEGSAMWNKHNHSVRVNAFLKQNRNGINTISNRERLMLPVYEATPVTGSRPLVEVVGEKAYMLNKRTLQNSLSTDNYGFEVLYSSPKIEALYTSVNIAGGLTKATSKSNSKYEESFNSSGSDPKDVTLGIFDPLKNNSYLSNARIGTTTHFPKLRLIVQIMADFQLLNYSSLTDIQYYPIAYYTRDLTYYEVTKYDPQNPAHLYLYDQRLKKMKDYNSENDGIFCNFNLSMAKEINKNLRLSFNVYNFLDYQPRYYIVQNTTVKTPNSSPNYGAQITYKF</sequence>
<name>A0A380CP41_SPHSI</name>
<evidence type="ECO:0000256" key="7">
    <source>
        <dbReference type="ARBA" id="ARBA00023136"/>
    </source>
</evidence>
<evidence type="ECO:0000313" key="13">
    <source>
        <dbReference type="EMBL" id="SUJ25565.1"/>
    </source>
</evidence>
<dbReference type="EMBL" id="UGYW01000002">
    <property type="protein sequence ID" value="SUJ25565.1"/>
    <property type="molecule type" value="Genomic_DNA"/>
</dbReference>
<dbReference type="InterPro" id="IPR037066">
    <property type="entry name" value="Plug_dom_sf"/>
</dbReference>
<dbReference type="Pfam" id="PF07715">
    <property type="entry name" value="Plug"/>
    <property type="match status" value="1"/>
</dbReference>
<dbReference type="GO" id="GO:0015344">
    <property type="term" value="F:siderophore uptake transmembrane transporter activity"/>
    <property type="evidence" value="ECO:0007669"/>
    <property type="project" value="TreeGrafter"/>
</dbReference>
<feature type="domain" description="TonB-dependent receptor-like beta-barrel" evidence="11">
    <location>
        <begin position="342"/>
        <end position="895"/>
    </location>
</feature>
<dbReference type="Gene3D" id="2.170.130.10">
    <property type="entry name" value="TonB-dependent receptor, plug domain"/>
    <property type="match status" value="1"/>
</dbReference>
<keyword evidence="7 10" id="KW-0472">Membrane</keyword>
<keyword evidence="5" id="KW-0732">Signal</keyword>
<evidence type="ECO:0000256" key="10">
    <source>
        <dbReference type="RuleBase" id="RU003357"/>
    </source>
</evidence>
<organism evidence="13 14">
    <name type="scientific">Sphingobacterium spiritivorum</name>
    <name type="common">Flavobacterium spiritivorum</name>
    <dbReference type="NCBI Taxonomy" id="258"/>
    <lineage>
        <taxon>Bacteria</taxon>
        <taxon>Pseudomonadati</taxon>
        <taxon>Bacteroidota</taxon>
        <taxon>Sphingobacteriia</taxon>
        <taxon>Sphingobacteriales</taxon>
        <taxon>Sphingobacteriaceae</taxon>
        <taxon>Sphingobacterium</taxon>
    </lineage>
</organism>
<dbReference type="PANTHER" id="PTHR30069">
    <property type="entry name" value="TONB-DEPENDENT OUTER MEMBRANE RECEPTOR"/>
    <property type="match status" value="1"/>
</dbReference>
<evidence type="ECO:0000256" key="5">
    <source>
        <dbReference type="ARBA" id="ARBA00022729"/>
    </source>
</evidence>
<evidence type="ECO:0000259" key="11">
    <source>
        <dbReference type="Pfam" id="PF00593"/>
    </source>
</evidence>
<protein>
    <submittedName>
        <fullName evidence="13">Outer membrane receptor FepA</fullName>
    </submittedName>
</protein>
<dbReference type="Pfam" id="PF13715">
    <property type="entry name" value="CarbopepD_reg_2"/>
    <property type="match status" value="1"/>
</dbReference>
<dbReference type="Pfam" id="PF00593">
    <property type="entry name" value="TonB_dep_Rec_b-barrel"/>
    <property type="match status" value="1"/>
</dbReference>
<keyword evidence="3" id="KW-1134">Transmembrane beta strand</keyword>
<keyword evidence="4" id="KW-0812">Transmembrane</keyword>
<dbReference type="SUPFAM" id="SSF56935">
    <property type="entry name" value="Porins"/>
    <property type="match status" value="1"/>
</dbReference>
<dbReference type="RefSeq" id="WP_115171133.1">
    <property type="nucleotide sequence ID" value="NZ_UGYW01000002.1"/>
</dbReference>
<dbReference type="Gene3D" id="2.60.40.1120">
    <property type="entry name" value="Carboxypeptidase-like, regulatory domain"/>
    <property type="match status" value="1"/>
</dbReference>
<keyword evidence="6 10" id="KW-0798">TonB box</keyword>
<dbReference type="InterPro" id="IPR039426">
    <property type="entry name" value="TonB-dep_rcpt-like"/>
</dbReference>
<dbReference type="InterPro" id="IPR000531">
    <property type="entry name" value="Beta-barrel_TonB"/>
</dbReference>
<dbReference type="Proteomes" id="UP000254893">
    <property type="component" value="Unassembled WGS sequence"/>
</dbReference>